<protein>
    <submittedName>
        <fullName evidence="1">2019_t:CDS:1</fullName>
    </submittedName>
</protein>
<accession>A0A9N9GWM7</accession>
<dbReference type="Proteomes" id="UP000789831">
    <property type="component" value="Unassembled WGS sequence"/>
</dbReference>
<proteinExistence type="predicted"/>
<evidence type="ECO:0000313" key="1">
    <source>
        <dbReference type="EMBL" id="CAG8630595.1"/>
    </source>
</evidence>
<name>A0A9N9GWM7_9GLOM</name>
<evidence type="ECO:0000313" key="2">
    <source>
        <dbReference type="Proteomes" id="UP000789831"/>
    </source>
</evidence>
<dbReference type="AlphaFoldDB" id="A0A9N9GWM7"/>
<dbReference type="EMBL" id="CAJVPL010003322">
    <property type="protein sequence ID" value="CAG8630595.1"/>
    <property type="molecule type" value="Genomic_DNA"/>
</dbReference>
<reference evidence="1" key="1">
    <citation type="submission" date="2021-06" db="EMBL/GenBank/DDBJ databases">
        <authorList>
            <person name="Kallberg Y."/>
            <person name="Tangrot J."/>
            <person name="Rosling A."/>
        </authorList>
    </citation>
    <scope>NUCLEOTIDE SEQUENCE</scope>
    <source>
        <strain evidence="1">MT106</strain>
    </source>
</reference>
<sequence>MDSNSESIIKATQTYFNDDFVFKITLDALAEWLPTQNIQTTSEKLKSVLSERADLFELIKGYNSQVMVQLKKGEQYCGSSESVVSMINSINGLNYRNFSYGSNISEISDLSEDEAFSATSTAKINESITNSSITTFRDDGGKINGGGNSVVSIETVNKGSRSNSSPKSPISKIDMNIIKTARKYLENYQVDSVFELERYLKTQGFQFESEKNKAASNSNRERTLKKFLTEYRGVFQVFNSRGVTSVKLVKANTTGVHNSKLSSRMKLTENLVKEYVLKNSTPKGLSIKELIIHLRGYQETITDELAEFLKSCSRTFECDMYEDMCYVRVLPHVKSLAQKVAFGKFRGSKAFTLVLIRECVLKLGIATYSEIEKQVRGHLSNQQVNVFACLQQHKEEFLFKNFDTEPFIRLKPTDQNFICHIRRYIMEFGRVKFSQLHEYLKRMDMLPKITLEKFLDQCPEYVIRTESGIQWVRSHDIEIVRSCRNFLRDKQQIRMSVVGDYLKRSDANLRTKLLDLLEDFPEFQFAQGTNDIFVEFKPFPTEKSPTDYVRKLINVEGGRVPLSVVTTHLNWTGAFPEFKIVELLKNSSDFLLENKDGKSSDVYVTLNPRKFKTMIGNKVIDEETSRKFSELFADKSEKSTTQVIEPTKAIITTTTINTTAAANGEGKKIIESNRVNLFTKY</sequence>
<organism evidence="1 2">
    <name type="scientific">Ambispora gerdemannii</name>
    <dbReference type="NCBI Taxonomy" id="144530"/>
    <lineage>
        <taxon>Eukaryota</taxon>
        <taxon>Fungi</taxon>
        <taxon>Fungi incertae sedis</taxon>
        <taxon>Mucoromycota</taxon>
        <taxon>Glomeromycotina</taxon>
        <taxon>Glomeromycetes</taxon>
        <taxon>Archaeosporales</taxon>
        <taxon>Ambisporaceae</taxon>
        <taxon>Ambispora</taxon>
    </lineage>
</organism>
<gene>
    <name evidence="1" type="ORF">AGERDE_LOCUS10509</name>
</gene>
<comment type="caution">
    <text evidence="1">The sequence shown here is derived from an EMBL/GenBank/DDBJ whole genome shotgun (WGS) entry which is preliminary data.</text>
</comment>
<dbReference type="OrthoDB" id="2316594at2759"/>
<keyword evidence="2" id="KW-1185">Reference proteome</keyword>